<reference evidence="1" key="1">
    <citation type="submission" date="2022-12" db="EMBL/GenBank/DDBJ databases">
        <title>Draft genome sequence of the thermophilic strain Brevibacillus thermoruber HT42, isolated from Los Humeros, Puebla, Mexico, with biotechnological potential.</title>
        <authorList>
            <person name="Lara Sanchez J."/>
            <person name="Solis Palacios R."/>
            <person name="Bustos Baena A.S."/>
            <person name="Ruz Baez A.E."/>
            <person name="Espinosa Luna G."/>
            <person name="Oliart Ros R.M."/>
        </authorList>
    </citation>
    <scope>NUCLEOTIDE SEQUENCE</scope>
    <source>
        <strain evidence="1">HT42</strain>
    </source>
</reference>
<sequence>MTDLYFAQIREDSMVERTLADRYRPETIAVVGSGGCTAFSLLRDDVQTIYAIDVNPAQAALIELKKTAIGALSREEYLAFAGETEGLDRQETYRRLSPLLPEYARSFWDRHPHLLTLGVNQCGATERFYRFIAQNIRRNLYGDEIWQELLSCRTLAEQAAFRERYLTSDAWRTAVRLLLSKTTHLQFFPAFMFAQASEQDFGAFFEAMFARELESRLIGGNYFFTQLMFGTYLLDRPEGAPHYLSEDGFASARRNLHKLRVLPLSLQQALPQMQGIDAFFLSNVFDWSDESQRAVICAAVLGAKSREAVLLYRNMLSAPPLPEAFRERLAVDEACSREMTGLDRSMMYRQITVGVLR</sequence>
<comment type="caution">
    <text evidence="1">The sequence shown here is derived from an EMBL/GenBank/DDBJ whole genome shotgun (WGS) entry which is preliminary data.</text>
</comment>
<dbReference type="AlphaFoldDB" id="A0A9X3TLT8"/>
<dbReference type="PANTHER" id="PTHR47473">
    <property type="entry name" value="BTA1P"/>
    <property type="match status" value="1"/>
</dbReference>
<accession>A0A9X3TLT8</accession>
<protein>
    <submittedName>
        <fullName evidence="1">DUF3419 family protein</fullName>
    </submittedName>
</protein>
<evidence type="ECO:0000313" key="2">
    <source>
        <dbReference type="Proteomes" id="UP001151071"/>
    </source>
</evidence>
<keyword evidence="2" id="KW-1185">Reference proteome</keyword>
<dbReference type="EMBL" id="JAPYYP010000001">
    <property type="protein sequence ID" value="MDA5106784.1"/>
    <property type="molecule type" value="Genomic_DNA"/>
</dbReference>
<proteinExistence type="predicted"/>
<gene>
    <name evidence="1" type="ORF">O3V59_00270</name>
</gene>
<name>A0A9X3TLT8_9BACL</name>
<dbReference type="Proteomes" id="UP001151071">
    <property type="component" value="Unassembled WGS sequence"/>
</dbReference>
<dbReference type="Pfam" id="PF11899">
    <property type="entry name" value="DUF3419"/>
    <property type="match status" value="1"/>
</dbReference>
<dbReference type="PANTHER" id="PTHR47473:SF1">
    <property type="entry name" value="METHYLTRANSFERASE DOMAIN-CONTAINING PROTEIN"/>
    <property type="match status" value="1"/>
</dbReference>
<organism evidence="1 2">
    <name type="scientific">Brevibacillus thermoruber</name>
    <dbReference type="NCBI Taxonomy" id="33942"/>
    <lineage>
        <taxon>Bacteria</taxon>
        <taxon>Bacillati</taxon>
        <taxon>Bacillota</taxon>
        <taxon>Bacilli</taxon>
        <taxon>Bacillales</taxon>
        <taxon>Paenibacillaceae</taxon>
        <taxon>Brevibacillus</taxon>
    </lineage>
</organism>
<dbReference type="InterPro" id="IPR021829">
    <property type="entry name" value="DUF3419"/>
</dbReference>
<dbReference type="RefSeq" id="WP_271139208.1">
    <property type="nucleotide sequence ID" value="NZ_JAPYYP010000001.1"/>
</dbReference>
<evidence type="ECO:0000313" key="1">
    <source>
        <dbReference type="EMBL" id="MDA5106784.1"/>
    </source>
</evidence>